<gene>
    <name evidence="1" type="ORF">L484_012328</name>
</gene>
<proteinExistence type="predicted"/>
<reference evidence="2" key="1">
    <citation type="submission" date="2013-01" db="EMBL/GenBank/DDBJ databases">
        <title>Draft Genome Sequence of a Mulberry Tree, Morus notabilis C.K. Schneid.</title>
        <authorList>
            <person name="He N."/>
            <person name="Zhao S."/>
        </authorList>
    </citation>
    <scope>NUCLEOTIDE SEQUENCE</scope>
</reference>
<keyword evidence="2" id="KW-1185">Reference proteome</keyword>
<sequence length="238" mass="26741">MKISKIKSGGIKNIVIPAEFAFQGWEKFSGCLQSFFNRNSHKKAEKVEVGLRKGCHSNGKKVEVREVEVVPRAADRAVVWCKDDAKRNVLLKENSLLWRTNIIVRLEPWTILSHWEHVQIEYGEEVITGGNMVENPVSGVRGEEDEEAKDISKLESSSSWIPCAKKVVEAVPCVPENSPQVANHIDKPPLLKEFGGSRETIVEESLLGSQAHHFPLPPKKRVLFLSNKFGILEDVRPT</sequence>
<evidence type="ECO:0008006" key="3">
    <source>
        <dbReference type="Google" id="ProtNLM"/>
    </source>
</evidence>
<evidence type="ECO:0000313" key="1">
    <source>
        <dbReference type="EMBL" id="EXC12516.1"/>
    </source>
</evidence>
<accession>W9RVH9</accession>
<dbReference type="AlphaFoldDB" id="W9RVH9"/>
<organism evidence="1 2">
    <name type="scientific">Morus notabilis</name>
    <dbReference type="NCBI Taxonomy" id="981085"/>
    <lineage>
        <taxon>Eukaryota</taxon>
        <taxon>Viridiplantae</taxon>
        <taxon>Streptophyta</taxon>
        <taxon>Embryophyta</taxon>
        <taxon>Tracheophyta</taxon>
        <taxon>Spermatophyta</taxon>
        <taxon>Magnoliopsida</taxon>
        <taxon>eudicotyledons</taxon>
        <taxon>Gunneridae</taxon>
        <taxon>Pentapetalae</taxon>
        <taxon>rosids</taxon>
        <taxon>fabids</taxon>
        <taxon>Rosales</taxon>
        <taxon>Moraceae</taxon>
        <taxon>Moreae</taxon>
        <taxon>Morus</taxon>
    </lineage>
</organism>
<protein>
    <recommendedName>
        <fullName evidence="3">DUF4283 domain-containing protein</fullName>
    </recommendedName>
</protein>
<dbReference type="EMBL" id="KE345718">
    <property type="protein sequence ID" value="EXC12516.1"/>
    <property type="molecule type" value="Genomic_DNA"/>
</dbReference>
<evidence type="ECO:0000313" key="2">
    <source>
        <dbReference type="Proteomes" id="UP000030645"/>
    </source>
</evidence>
<name>W9RVH9_9ROSA</name>
<dbReference type="Proteomes" id="UP000030645">
    <property type="component" value="Unassembled WGS sequence"/>
</dbReference>